<evidence type="ECO:0000256" key="4">
    <source>
        <dbReference type="ARBA" id="ARBA00022475"/>
    </source>
</evidence>
<feature type="domain" description="C2" evidence="14">
    <location>
        <begin position="1"/>
        <end position="120"/>
    </location>
</feature>
<dbReference type="PROSITE" id="PS50020">
    <property type="entry name" value="WW_DOMAIN_2"/>
    <property type="match status" value="3"/>
</dbReference>
<dbReference type="PIRSF" id="PIRSF001569">
    <property type="entry name" value="E3_ub_ligase_SMURF1"/>
    <property type="match status" value="1"/>
</dbReference>
<evidence type="ECO:0000256" key="6">
    <source>
        <dbReference type="ARBA" id="ARBA00022737"/>
    </source>
</evidence>
<comment type="catalytic activity">
    <reaction evidence="1 10">
        <text>S-ubiquitinyl-[E2 ubiquitin-conjugating enzyme]-L-cysteine + [acceptor protein]-L-lysine = [E2 ubiquitin-conjugating enzyme]-L-cysteine + N(6)-ubiquitinyl-[acceptor protein]-L-lysine.</text>
        <dbReference type="EC" id="2.3.2.26"/>
    </reaction>
</comment>
<keyword evidence="6" id="KW-0677">Repeat</keyword>
<dbReference type="CDD" id="cd00078">
    <property type="entry name" value="HECTc"/>
    <property type="match status" value="1"/>
</dbReference>
<dbReference type="SMART" id="SM00239">
    <property type="entry name" value="C2"/>
    <property type="match status" value="1"/>
</dbReference>
<dbReference type="Gene3D" id="2.20.70.10">
    <property type="match status" value="3"/>
</dbReference>
<evidence type="ECO:0000256" key="9">
    <source>
        <dbReference type="ARBA" id="ARBA00023136"/>
    </source>
</evidence>
<evidence type="ECO:0000256" key="13">
    <source>
        <dbReference type="SAM" id="MobiDB-lite"/>
    </source>
</evidence>
<feature type="domain" description="WW" evidence="15">
    <location>
        <begin position="303"/>
        <end position="336"/>
    </location>
</feature>
<dbReference type="Gene3D" id="3.30.2410.10">
    <property type="entry name" value="Hect, E3 ligase catalytic domain"/>
    <property type="match status" value="1"/>
</dbReference>
<dbReference type="GO" id="GO:0007398">
    <property type="term" value="P:ectoderm development"/>
    <property type="evidence" value="ECO:0007669"/>
    <property type="project" value="UniProtKB-ARBA"/>
</dbReference>
<evidence type="ECO:0000256" key="11">
    <source>
        <dbReference type="PIRSR" id="PIRSR001569-1"/>
    </source>
</evidence>
<dbReference type="InterPro" id="IPR035983">
    <property type="entry name" value="Hect_E3_ubiquitin_ligase"/>
</dbReference>
<dbReference type="FunFam" id="3.90.1750.10:FF:000079">
    <property type="entry name" value="E3 ubiquitin-protein ligase"/>
    <property type="match status" value="1"/>
</dbReference>
<keyword evidence="5 10" id="KW-0808">Transferase</keyword>
<dbReference type="FunFam" id="2.60.40.150:FF:000024">
    <property type="entry name" value="E3 ubiquitin-protein ligase"/>
    <property type="match status" value="1"/>
</dbReference>
<keyword evidence="18" id="KW-1185">Reference proteome</keyword>
<dbReference type="PROSITE" id="PS01159">
    <property type="entry name" value="WW_DOMAIN_1"/>
    <property type="match status" value="2"/>
</dbReference>
<evidence type="ECO:0000256" key="3">
    <source>
        <dbReference type="ARBA" id="ARBA00004906"/>
    </source>
</evidence>
<feature type="compositionally biased region" description="Low complexity" evidence="13">
    <location>
        <begin position="277"/>
        <end position="296"/>
    </location>
</feature>
<proteinExistence type="predicted"/>
<feature type="compositionally biased region" description="Low complexity" evidence="13">
    <location>
        <begin position="407"/>
        <end position="422"/>
    </location>
</feature>
<dbReference type="Gene3D" id="3.30.2160.10">
    <property type="entry name" value="Hect, E3 ligase catalytic domain"/>
    <property type="match status" value="1"/>
</dbReference>
<feature type="domain" description="WW" evidence="15">
    <location>
        <begin position="352"/>
        <end position="385"/>
    </location>
</feature>
<dbReference type="SUPFAM" id="SSF49562">
    <property type="entry name" value="C2 domain (Calcium/lipid-binding domain, CaLB)"/>
    <property type="match status" value="1"/>
</dbReference>
<dbReference type="CDD" id="cd08382">
    <property type="entry name" value="C2_Smurf-like"/>
    <property type="match status" value="1"/>
</dbReference>
<dbReference type="InterPro" id="IPR000008">
    <property type="entry name" value="C2_dom"/>
</dbReference>
<feature type="compositionally biased region" description="Polar residues" evidence="13">
    <location>
        <begin position="429"/>
        <end position="438"/>
    </location>
</feature>
<keyword evidence="8 10" id="KW-0833">Ubl conjugation pathway</keyword>
<dbReference type="GO" id="GO:0030514">
    <property type="term" value="P:negative regulation of BMP signaling pathway"/>
    <property type="evidence" value="ECO:0007669"/>
    <property type="project" value="TreeGrafter"/>
</dbReference>
<dbReference type="Gene3D" id="2.60.40.150">
    <property type="entry name" value="C2 domain"/>
    <property type="match status" value="1"/>
</dbReference>
<dbReference type="SUPFAM" id="SSF56204">
    <property type="entry name" value="Hect, E3 ligase catalytic domain"/>
    <property type="match status" value="1"/>
</dbReference>
<feature type="compositionally biased region" description="Basic residues" evidence="13">
    <location>
        <begin position="267"/>
        <end position="276"/>
    </location>
</feature>
<accession>A0AAN9V315</accession>
<dbReference type="FunFam" id="3.30.2160.10:FF:000001">
    <property type="entry name" value="E3 ubiquitin-protein ligase NEDD4-like"/>
    <property type="match status" value="1"/>
</dbReference>
<name>A0AAN9V315_9ORTH</name>
<dbReference type="PANTHER" id="PTHR11254:SF395">
    <property type="entry name" value="E3 UBIQUITIN-PROTEIN LIGASE SMURF1"/>
    <property type="match status" value="1"/>
</dbReference>
<evidence type="ECO:0000256" key="10">
    <source>
        <dbReference type="PIRNR" id="PIRNR001569"/>
    </source>
</evidence>
<evidence type="ECO:0000313" key="17">
    <source>
        <dbReference type="EMBL" id="KAK7788613.1"/>
    </source>
</evidence>
<evidence type="ECO:0000256" key="12">
    <source>
        <dbReference type="PROSITE-ProRule" id="PRU00104"/>
    </source>
</evidence>
<evidence type="ECO:0000259" key="15">
    <source>
        <dbReference type="PROSITE" id="PS50020"/>
    </source>
</evidence>
<dbReference type="CDD" id="cd00201">
    <property type="entry name" value="WW"/>
    <property type="match status" value="3"/>
</dbReference>
<gene>
    <name evidence="17" type="ORF">R5R35_008522</name>
</gene>
<dbReference type="EC" id="2.3.2.26" evidence="10"/>
<feature type="domain" description="HECT" evidence="16">
    <location>
        <begin position="540"/>
        <end position="877"/>
    </location>
</feature>
<dbReference type="FunFam" id="3.30.2410.10:FF:000014">
    <property type="entry name" value="E3 ubiquitin-protein ligase SMURF1"/>
    <property type="match status" value="1"/>
</dbReference>
<evidence type="ECO:0000256" key="5">
    <source>
        <dbReference type="ARBA" id="ARBA00022679"/>
    </source>
</evidence>
<evidence type="ECO:0000256" key="1">
    <source>
        <dbReference type="ARBA" id="ARBA00000885"/>
    </source>
</evidence>
<feature type="domain" description="WW" evidence="15">
    <location>
        <begin position="163"/>
        <end position="196"/>
    </location>
</feature>
<dbReference type="PANTHER" id="PTHR11254">
    <property type="entry name" value="HECT DOMAIN UBIQUITIN-PROTEIN LIGASE"/>
    <property type="match status" value="1"/>
</dbReference>
<dbReference type="PROSITE" id="PS50004">
    <property type="entry name" value="C2"/>
    <property type="match status" value="1"/>
</dbReference>
<dbReference type="InterPro" id="IPR024928">
    <property type="entry name" value="E3_ub_ligase_SMURF1"/>
</dbReference>
<feature type="compositionally biased region" description="Polar residues" evidence="13">
    <location>
        <begin position="454"/>
        <end position="472"/>
    </location>
</feature>
<dbReference type="Pfam" id="PF00168">
    <property type="entry name" value="C2"/>
    <property type="match status" value="1"/>
</dbReference>
<dbReference type="InterPro" id="IPR001202">
    <property type="entry name" value="WW_dom"/>
</dbReference>
<dbReference type="Pfam" id="PF00397">
    <property type="entry name" value="WW"/>
    <property type="match status" value="2"/>
</dbReference>
<comment type="subcellular location">
    <subcellularLocation>
        <location evidence="2">Cell membrane</location>
        <topology evidence="2">Peripheral membrane protein</topology>
        <orientation evidence="2">Cytoplasmic side</orientation>
    </subcellularLocation>
</comment>
<evidence type="ECO:0000259" key="14">
    <source>
        <dbReference type="PROSITE" id="PS50004"/>
    </source>
</evidence>
<dbReference type="PROSITE" id="PS50237">
    <property type="entry name" value="HECT"/>
    <property type="match status" value="1"/>
</dbReference>
<dbReference type="AlphaFoldDB" id="A0AAN9V315"/>
<feature type="region of interest" description="Disordered" evidence="13">
    <location>
        <begin position="193"/>
        <end position="306"/>
    </location>
</feature>
<protein>
    <recommendedName>
        <fullName evidence="10">E3 ubiquitin-protein ligase</fullName>
        <ecNumber evidence="10">2.3.2.26</ecNumber>
    </recommendedName>
</protein>
<keyword evidence="9" id="KW-0472">Membrane</keyword>
<dbReference type="GO" id="GO:0043161">
    <property type="term" value="P:proteasome-mediated ubiquitin-dependent protein catabolic process"/>
    <property type="evidence" value="ECO:0007669"/>
    <property type="project" value="TreeGrafter"/>
</dbReference>
<feature type="region of interest" description="Disordered" evidence="13">
    <location>
        <begin position="396"/>
        <end position="481"/>
    </location>
</feature>
<comment type="caution">
    <text evidence="17">The sequence shown here is derived from an EMBL/GenBank/DDBJ whole genome shotgun (WGS) entry which is preliminary data.</text>
</comment>
<feature type="region of interest" description="Disordered" evidence="13">
    <location>
        <begin position="145"/>
        <end position="165"/>
    </location>
</feature>
<organism evidence="17 18">
    <name type="scientific">Gryllus longicercus</name>
    <dbReference type="NCBI Taxonomy" id="2509291"/>
    <lineage>
        <taxon>Eukaryota</taxon>
        <taxon>Metazoa</taxon>
        <taxon>Ecdysozoa</taxon>
        <taxon>Arthropoda</taxon>
        <taxon>Hexapoda</taxon>
        <taxon>Insecta</taxon>
        <taxon>Pterygota</taxon>
        <taxon>Neoptera</taxon>
        <taxon>Polyneoptera</taxon>
        <taxon>Orthoptera</taxon>
        <taxon>Ensifera</taxon>
        <taxon>Gryllidea</taxon>
        <taxon>Grylloidea</taxon>
        <taxon>Gryllidae</taxon>
        <taxon>Gryllinae</taxon>
        <taxon>Gryllus</taxon>
    </lineage>
</organism>
<dbReference type="Proteomes" id="UP001378592">
    <property type="component" value="Unassembled WGS sequence"/>
</dbReference>
<dbReference type="GO" id="GO:0030154">
    <property type="term" value="P:cell differentiation"/>
    <property type="evidence" value="ECO:0007669"/>
    <property type="project" value="UniProtKB-KW"/>
</dbReference>
<dbReference type="InterPro" id="IPR036020">
    <property type="entry name" value="WW_dom_sf"/>
</dbReference>
<dbReference type="Gene3D" id="3.90.1750.10">
    <property type="entry name" value="Hect, E3 ligase catalytic domains"/>
    <property type="match status" value="1"/>
</dbReference>
<evidence type="ECO:0000259" key="16">
    <source>
        <dbReference type="PROSITE" id="PS50237"/>
    </source>
</evidence>
<sequence>MSNSGGSRRHGAMKIRLTIICARNLARKDLFRLPDPFAKISVDGSGQCHSTDTCKATLDPKWNQHYDLYIGKGDGITISVWNHRKIHKKQGGGFLGCVRIMSNTIQRLKDTGYQRLDLCKLSSDDPDPVKGQIVVSLLSRDGHGGTGSLNAVVDPHGEVSCPDELPEGWEERQTVTGRLYYVNHITRTTQWVRPTRSRNGVNSNPLLPSVTDQNGCSTPRSGNNANSDRNHINNSRTQDERSSLPSEQGQNGNSSGRDNISGQGSSTRRRSGRHRNSQQLTGAQQNLQQAASSSRAPQLQQPGDLPHGYELRTTQQGQVYFYHIPSGVSTWHDPRIPRDLLVGSNNFGTDLGPLPPGWEMRQTGSGRIYFVDHNNRTTQFTDPRLSSSVISNLLKKHNQNGSTPSHPSQSSRNSPTTSSNTPVRGGMNNPETVPNSQPSSSASASSSAVHAVNGDSSVTTVNNSEPVRNNTPAPAVRTAELPKDLLESESLPKYKRDLVAKQMVLRAELQALQPQSGHCRLEVSRNEIFEESYRLVMKMRPKDMRKRLMVKFRGEEGLDYGGVAREWLYLLSHEMLNPQYGLFQYSREDNYTLQINTDSSVNPEHLSYFHFVGRIIGIAVFHGHYIDGGFTMPFYKMLLNKPITLTDIEGVDPELHRSLTWMLENTVTGIIDTTFSVEHNSFGVLRVHELKPGGRDIVVTEDNKKEYVRLYVNYRFMRGIEQQFLALQKGFTELIPSHLLRPFDEREIELVIGGLGSIDIADWRNNTRLKHCTTDTPVVKWFWQIVEEYSEEMRARLLQFVTGSSRVPLQGFKALQGSTGAAGPRLFTIHVIDAPVENLPKAHTCFNRIDIPQYESYQRMYEKLTQAVEETCGFAVE</sequence>
<dbReference type="EMBL" id="JAZDUA010000997">
    <property type="protein sequence ID" value="KAK7788613.1"/>
    <property type="molecule type" value="Genomic_DNA"/>
</dbReference>
<dbReference type="FunFam" id="2.20.70.10:FF:000014">
    <property type="entry name" value="E3 ubiquitin-protein ligase SMURF1"/>
    <property type="match status" value="1"/>
</dbReference>
<dbReference type="InterPro" id="IPR050409">
    <property type="entry name" value="E3_ubiq-protein_ligase"/>
</dbReference>
<dbReference type="GO" id="GO:0005886">
    <property type="term" value="C:plasma membrane"/>
    <property type="evidence" value="ECO:0007669"/>
    <property type="project" value="UniProtKB-SubCell"/>
</dbReference>
<dbReference type="SMART" id="SM00456">
    <property type="entry name" value="WW"/>
    <property type="match status" value="3"/>
</dbReference>
<feature type="active site" description="Glycyl thioester intermediate" evidence="11 12">
    <location>
        <position position="845"/>
    </location>
</feature>
<dbReference type="FunFam" id="2.20.70.10:FF:000017">
    <property type="entry name" value="E3 ubiquitin-protein ligase"/>
    <property type="match status" value="1"/>
</dbReference>
<feature type="compositionally biased region" description="Polar residues" evidence="13">
    <location>
        <begin position="243"/>
        <end position="260"/>
    </location>
</feature>
<evidence type="ECO:0000256" key="7">
    <source>
        <dbReference type="ARBA" id="ARBA00022782"/>
    </source>
</evidence>
<reference evidence="17 18" key="1">
    <citation type="submission" date="2024-03" db="EMBL/GenBank/DDBJ databases">
        <title>The genome assembly and annotation of the cricket Gryllus longicercus Weissman &amp; Gray.</title>
        <authorList>
            <person name="Szrajer S."/>
            <person name="Gray D."/>
            <person name="Ylla G."/>
        </authorList>
    </citation>
    <scope>NUCLEOTIDE SEQUENCE [LARGE SCALE GENOMIC DNA]</scope>
    <source>
        <strain evidence="17">DAG 2021-001</strain>
        <tissue evidence="17">Whole body minus gut</tissue>
    </source>
</reference>
<dbReference type="GO" id="GO:0016567">
    <property type="term" value="P:protein ubiquitination"/>
    <property type="evidence" value="ECO:0007669"/>
    <property type="project" value="TreeGrafter"/>
</dbReference>
<dbReference type="SMART" id="SM00119">
    <property type="entry name" value="HECTc"/>
    <property type="match status" value="1"/>
</dbReference>
<keyword evidence="4" id="KW-1003">Cell membrane</keyword>
<dbReference type="InterPro" id="IPR035892">
    <property type="entry name" value="C2_domain_sf"/>
</dbReference>
<feature type="compositionally biased region" description="Low complexity" evidence="13">
    <location>
        <begin position="439"/>
        <end position="448"/>
    </location>
</feature>
<evidence type="ECO:0000313" key="18">
    <source>
        <dbReference type="Proteomes" id="UP001378592"/>
    </source>
</evidence>
<feature type="compositionally biased region" description="Polar residues" evidence="13">
    <location>
        <begin position="193"/>
        <end position="236"/>
    </location>
</feature>
<dbReference type="GO" id="GO:0005737">
    <property type="term" value="C:cytoplasm"/>
    <property type="evidence" value="ECO:0007669"/>
    <property type="project" value="TreeGrafter"/>
</dbReference>
<dbReference type="GO" id="GO:0061630">
    <property type="term" value="F:ubiquitin protein ligase activity"/>
    <property type="evidence" value="ECO:0007669"/>
    <property type="project" value="UniProtKB-EC"/>
</dbReference>
<keyword evidence="7" id="KW-0221">Differentiation</keyword>
<evidence type="ECO:0000256" key="8">
    <source>
        <dbReference type="ARBA" id="ARBA00022786"/>
    </source>
</evidence>
<comment type="pathway">
    <text evidence="3 10">Protein modification; protein ubiquitination.</text>
</comment>
<dbReference type="SUPFAM" id="SSF51045">
    <property type="entry name" value="WW domain"/>
    <property type="match status" value="3"/>
</dbReference>
<dbReference type="Pfam" id="PF00632">
    <property type="entry name" value="HECT"/>
    <property type="match status" value="1"/>
</dbReference>
<dbReference type="InterPro" id="IPR000569">
    <property type="entry name" value="HECT_dom"/>
</dbReference>
<evidence type="ECO:0000256" key="2">
    <source>
        <dbReference type="ARBA" id="ARBA00004413"/>
    </source>
</evidence>